<proteinExistence type="predicted"/>
<dbReference type="AlphaFoldDB" id="A0A2S4VWB0"/>
<comment type="caution">
    <text evidence="1">The sequence shown here is derived from an EMBL/GenBank/DDBJ whole genome shotgun (WGS) entry which is preliminary data.</text>
</comment>
<reference evidence="1" key="1">
    <citation type="submission" date="2017-12" db="EMBL/GenBank/DDBJ databases">
        <title>Gene loss provides genomic basis for host adaptation in cereal stripe rust fungi.</title>
        <authorList>
            <person name="Xia C."/>
        </authorList>
    </citation>
    <scope>NUCLEOTIDE SEQUENCE [LARGE SCALE GENOMIC DNA]</scope>
    <source>
        <strain evidence="1">93-210</strain>
    </source>
</reference>
<dbReference type="EMBL" id="PKSL01000022">
    <property type="protein sequence ID" value="POW13779.1"/>
    <property type="molecule type" value="Genomic_DNA"/>
</dbReference>
<feature type="non-terminal residue" evidence="1">
    <location>
        <position position="1"/>
    </location>
</feature>
<name>A0A2S4VWB0_9BASI</name>
<dbReference type="VEuPathDB" id="FungiDB:PSHT_06427"/>
<gene>
    <name evidence="1" type="ORF">PSTT_03416</name>
</gene>
<organism evidence="1 2">
    <name type="scientific">Puccinia striiformis</name>
    <dbReference type="NCBI Taxonomy" id="27350"/>
    <lineage>
        <taxon>Eukaryota</taxon>
        <taxon>Fungi</taxon>
        <taxon>Dikarya</taxon>
        <taxon>Basidiomycota</taxon>
        <taxon>Pucciniomycotina</taxon>
        <taxon>Pucciniomycetes</taxon>
        <taxon>Pucciniales</taxon>
        <taxon>Pucciniaceae</taxon>
        <taxon>Puccinia</taxon>
    </lineage>
</organism>
<dbReference type="Proteomes" id="UP000239156">
    <property type="component" value="Unassembled WGS sequence"/>
</dbReference>
<dbReference type="VEuPathDB" id="FungiDB:PSTT_03416"/>
<evidence type="ECO:0000313" key="2">
    <source>
        <dbReference type="Proteomes" id="UP000239156"/>
    </source>
</evidence>
<evidence type="ECO:0000313" key="1">
    <source>
        <dbReference type="EMBL" id="POW13779.1"/>
    </source>
</evidence>
<protein>
    <submittedName>
        <fullName evidence="1">Uncharacterized protein</fullName>
    </submittedName>
</protein>
<accession>A0A2S4VWB0</accession>
<sequence length="148" mass="15977">TACRIFSPMMSWHAFQRGAVEPALEGMTQHASFPATAEFILVLNSKTSISDSGERPTSEALGGLVGFVVLHGKQKVIVAGGAIHANENLTPYHERIPFNAFREAPPAAASLQSAQTKKESGPMQFRETDVVEAHCHIRGDAISLTQQH</sequence>
<keyword evidence="2" id="KW-1185">Reference proteome</keyword>